<gene>
    <name evidence="1" type="ORF">GCM10007916_37450</name>
</gene>
<dbReference type="RefSeq" id="WP_284205816.1">
    <property type="nucleotide sequence ID" value="NZ_BSPQ01000030.1"/>
</dbReference>
<comment type="caution">
    <text evidence="1">The sequence shown here is derived from an EMBL/GenBank/DDBJ whole genome shotgun (WGS) entry which is preliminary data.</text>
</comment>
<protein>
    <submittedName>
        <fullName evidence="1">Uncharacterized protein</fullName>
    </submittedName>
</protein>
<evidence type="ECO:0000313" key="2">
    <source>
        <dbReference type="Proteomes" id="UP001157353"/>
    </source>
</evidence>
<proteinExistence type="predicted"/>
<name>A0ABQ6E5I1_9GAMM</name>
<reference evidence="2" key="1">
    <citation type="journal article" date="2019" name="Int. J. Syst. Evol. Microbiol.">
        <title>The Global Catalogue of Microorganisms (GCM) 10K type strain sequencing project: providing services to taxonomists for standard genome sequencing and annotation.</title>
        <authorList>
            <consortium name="The Broad Institute Genomics Platform"/>
            <consortium name="The Broad Institute Genome Sequencing Center for Infectious Disease"/>
            <person name="Wu L."/>
            <person name="Ma J."/>
        </authorList>
    </citation>
    <scope>NUCLEOTIDE SEQUENCE [LARGE SCALE GENOMIC DNA]</scope>
    <source>
        <strain evidence="2">NBRC 103166</strain>
    </source>
</reference>
<accession>A0ABQ6E5I1</accession>
<keyword evidence="2" id="KW-1185">Reference proteome</keyword>
<evidence type="ECO:0000313" key="1">
    <source>
        <dbReference type="EMBL" id="GLS92673.1"/>
    </source>
</evidence>
<sequence>MFKLFFIYPIILLIVVWLASDVEVGASLYAFEDNHLSVEFPKANLRSEENPDPWLSFYWNAESARDGLQEINDAVVK</sequence>
<dbReference type="EMBL" id="BSPQ01000030">
    <property type="protein sequence ID" value="GLS92673.1"/>
    <property type="molecule type" value="Genomic_DNA"/>
</dbReference>
<organism evidence="1 2">
    <name type="scientific">Psychromonas marina</name>
    <dbReference type="NCBI Taxonomy" id="88364"/>
    <lineage>
        <taxon>Bacteria</taxon>
        <taxon>Pseudomonadati</taxon>
        <taxon>Pseudomonadota</taxon>
        <taxon>Gammaproteobacteria</taxon>
        <taxon>Alteromonadales</taxon>
        <taxon>Psychromonadaceae</taxon>
        <taxon>Psychromonas</taxon>
    </lineage>
</organism>
<dbReference type="Proteomes" id="UP001157353">
    <property type="component" value="Unassembled WGS sequence"/>
</dbReference>